<evidence type="ECO:0000313" key="1">
    <source>
        <dbReference type="EMBL" id="ACA58618.1"/>
    </source>
</evidence>
<keyword evidence="2" id="KW-1185">Reference proteome</keyword>
<dbReference type="HOGENOM" id="CLU_1934618_0_0_9"/>
<dbReference type="eggNOG" id="ENOG5033AJQ">
    <property type="taxonomic scope" value="Bacteria"/>
</dbReference>
<protein>
    <submittedName>
        <fullName evidence="1">Uncharacterized protein</fullName>
    </submittedName>
</protein>
<gene>
    <name evidence="1" type="ordered locus">Daud_0049</name>
</gene>
<sequence length="131" mass="14201">MYSEAALALINGVPVIGVRFQDRKRALTEVRNLTKQVARCVRSGSQTMVRVGFKAGEDGCFTLELCGGSGKITVIPGVDELMLRRFQKAYNAKKMFVLTCFVDEGAGAPQSLVVSDGLGVVIYKPCRALQL</sequence>
<dbReference type="AlphaFoldDB" id="B1I119"/>
<evidence type="ECO:0000313" key="2">
    <source>
        <dbReference type="Proteomes" id="UP000008544"/>
    </source>
</evidence>
<reference evidence="2" key="1">
    <citation type="submission" date="2007-10" db="EMBL/GenBank/DDBJ databases">
        <title>Complete sequence of chromosome of Desulforudis audaxviator MP104C.</title>
        <authorList>
            <person name="Copeland A."/>
            <person name="Lucas S."/>
            <person name="Lapidus A."/>
            <person name="Barry K."/>
            <person name="Glavina del Rio T."/>
            <person name="Dalin E."/>
            <person name="Tice H."/>
            <person name="Bruce D."/>
            <person name="Pitluck S."/>
            <person name="Lowry S.R."/>
            <person name="Larimer F."/>
            <person name="Land M.L."/>
            <person name="Hauser L."/>
            <person name="Kyrpides N."/>
            <person name="Ivanova N.N."/>
            <person name="Richardson P."/>
        </authorList>
    </citation>
    <scope>NUCLEOTIDE SEQUENCE [LARGE SCALE GENOMIC DNA]</scope>
    <source>
        <strain evidence="2">MP104C</strain>
    </source>
</reference>
<dbReference type="EMBL" id="CP000860">
    <property type="protein sequence ID" value="ACA58618.1"/>
    <property type="molecule type" value="Genomic_DNA"/>
</dbReference>
<reference evidence="1 2" key="2">
    <citation type="journal article" date="2008" name="Science">
        <title>Environmental genomics reveals a single-species ecosystem deep within Earth.</title>
        <authorList>
            <person name="Chivian D."/>
            <person name="Brodie E.L."/>
            <person name="Alm E.J."/>
            <person name="Culley D.E."/>
            <person name="Dehal P.S."/>
            <person name="Desantis T.Z."/>
            <person name="Gihring T.M."/>
            <person name="Lapidus A."/>
            <person name="Lin L.H."/>
            <person name="Lowry S.R."/>
            <person name="Moser D.P."/>
            <person name="Richardson P.M."/>
            <person name="Southam G."/>
            <person name="Wanger G."/>
            <person name="Pratt L.M."/>
            <person name="Andersen G.L."/>
            <person name="Hazen T.C."/>
            <person name="Brockman F.J."/>
            <person name="Arkin A.P."/>
            <person name="Onstott T.C."/>
        </authorList>
    </citation>
    <scope>NUCLEOTIDE SEQUENCE [LARGE SCALE GENOMIC DNA]</scope>
    <source>
        <strain evidence="1 2">MP104C</strain>
    </source>
</reference>
<accession>B1I119</accession>
<proteinExistence type="predicted"/>
<organism evidence="1 2">
    <name type="scientific">Desulforudis audaxviator (strain MP104C)</name>
    <dbReference type="NCBI Taxonomy" id="477974"/>
    <lineage>
        <taxon>Bacteria</taxon>
        <taxon>Bacillati</taxon>
        <taxon>Bacillota</taxon>
        <taxon>Clostridia</taxon>
        <taxon>Thermoanaerobacterales</taxon>
        <taxon>Candidatus Desulforudaceae</taxon>
        <taxon>Candidatus Desulforudis</taxon>
    </lineage>
</organism>
<dbReference type="Proteomes" id="UP000008544">
    <property type="component" value="Chromosome"/>
</dbReference>
<name>B1I119_DESAP</name>
<dbReference type="KEGG" id="dau:Daud_0049"/>